<comment type="caution">
    <text evidence="3">The sequence shown here is derived from an EMBL/GenBank/DDBJ whole genome shotgun (WGS) entry which is preliminary data.</text>
</comment>
<evidence type="ECO:0000256" key="2">
    <source>
        <dbReference type="SAM" id="Phobius"/>
    </source>
</evidence>
<dbReference type="EMBL" id="JAIWYP010000004">
    <property type="protein sequence ID" value="KAH3842971.1"/>
    <property type="molecule type" value="Genomic_DNA"/>
</dbReference>
<evidence type="ECO:0000256" key="1">
    <source>
        <dbReference type="SAM" id="MobiDB-lite"/>
    </source>
</evidence>
<feature type="transmembrane region" description="Helical" evidence="2">
    <location>
        <begin position="46"/>
        <end position="73"/>
    </location>
</feature>
<keyword evidence="2" id="KW-0812">Transmembrane</keyword>
<reference evidence="3" key="1">
    <citation type="journal article" date="2019" name="bioRxiv">
        <title>The Genome of the Zebra Mussel, Dreissena polymorpha: A Resource for Invasive Species Research.</title>
        <authorList>
            <person name="McCartney M.A."/>
            <person name="Auch B."/>
            <person name="Kono T."/>
            <person name="Mallez S."/>
            <person name="Zhang Y."/>
            <person name="Obille A."/>
            <person name="Becker A."/>
            <person name="Abrahante J.E."/>
            <person name="Garbe J."/>
            <person name="Badalamenti J.P."/>
            <person name="Herman A."/>
            <person name="Mangelson H."/>
            <person name="Liachko I."/>
            <person name="Sullivan S."/>
            <person name="Sone E.D."/>
            <person name="Koren S."/>
            <person name="Silverstein K.A.T."/>
            <person name="Beckman K.B."/>
            <person name="Gohl D.M."/>
        </authorList>
    </citation>
    <scope>NUCLEOTIDE SEQUENCE</scope>
    <source>
        <strain evidence="3">Duluth1</strain>
        <tissue evidence="3">Whole animal</tissue>
    </source>
</reference>
<protein>
    <submittedName>
        <fullName evidence="3">Uncharacterized protein</fullName>
    </submittedName>
</protein>
<organism evidence="3 4">
    <name type="scientific">Dreissena polymorpha</name>
    <name type="common">Zebra mussel</name>
    <name type="synonym">Mytilus polymorpha</name>
    <dbReference type="NCBI Taxonomy" id="45954"/>
    <lineage>
        <taxon>Eukaryota</taxon>
        <taxon>Metazoa</taxon>
        <taxon>Spiralia</taxon>
        <taxon>Lophotrochozoa</taxon>
        <taxon>Mollusca</taxon>
        <taxon>Bivalvia</taxon>
        <taxon>Autobranchia</taxon>
        <taxon>Heteroconchia</taxon>
        <taxon>Euheterodonta</taxon>
        <taxon>Imparidentia</taxon>
        <taxon>Neoheterodontei</taxon>
        <taxon>Myida</taxon>
        <taxon>Dreissenoidea</taxon>
        <taxon>Dreissenidae</taxon>
        <taxon>Dreissena</taxon>
    </lineage>
</organism>
<proteinExistence type="predicted"/>
<keyword evidence="2" id="KW-0472">Membrane</keyword>
<reference evidence="3" key="2">
    <citation type="submission" date="2020-11" db="EMBL/GenBank/DDBJ databases">
        <authorList>
            <person name="McCartney M.A."/>
            <person name="Auch B."/>
            <person name="Kono T."/>
            <person name="Mallez S."/>
            <person name="Becker A."/>
            <person name="Gohl D.M."/>
            <person name="Silverstein K.A.T."/>
            <person name="Koren S."/>
            <person name="Bechman K.B."/>
            <person name="Herman A."/>
            <person name="Abrahante J.E."/>
            <person name="Garbe J."/>
        </authorList>
    </citation>
    <scope>NUCLEOTIDE SEQUENCE</scope>
    <source>
        <strain evidence="3">Duluth1</strain>
        <tissue evidence="3">Whole animal</tissue>
    </source>
</reference>
<feature type="compositionally biased region" description="Polar residues" evidence="1">
    <location>
        <begin position="147"/>
        <end position="161"/>
    </location>
</feature>
<evidence type="ECO:0000313" key="3">
    <source>
        <dbReference type="EMBL" id="KAH3842971.1"/>
    </source>
</evidence>
<name>A0A9D4QTF9_DREPO</name>
<keyword evidence="4" id="KW-1185">Reference proteome</keyword>
<feature type="region of interest" description="Disordered" evidence="1">
    <location>
        <begin position="147"/>
        <end position="169"/>
    </location>
</feature>
<keyword evidence="2" id="KW-1133">Transmembrane helix</keyword>
<evidence type="ECO:0000313" key="4">
    <source>
        <dbReference type="Proteomes" id="UP000828390"/>
    </source>
</evidence>
<sequence length="169" mass="18388">MVIRSRITTDINVTCTADANAPRPSVTTTKPSSTTTGLLEDVSSPVLVLILGSLCVALLLIILIVSVMLCCVMPRKQQAEIRKVRNSMAFVIDGNTQGNVTYRHDSKPTDGDFIRPQSHIYGNAAPKAPGQNRPDYHLTAPRNDLTVPSHNINYSNTSGNRTPALYDNL</sequence>
<dbReference type="Proteomes" id="UP000828390">
    <property type="component" value="Unassembled WGS sequence"/>
</dbReference>
<dbReference type="AlphaFoldDB" id="A0A9D4QTF9"/>
<gene>
    <name evidence="3" type="ORF">DPMN_116477</name>
</gene>
<accession>A0A9D4QTF9</accession>